<keyword evidence="1" id="KW-0472">Membrane</keyword>
<protein>
    <submittedName>
        <fullName evidence="2">Uncharacterized protein</fullName>
    </submittedName>
</protein>
<gene>
    <name evidence="2" type="ORF">AS594_01980</name>
</gene>
<dbReference type="RefSeq" id="WP_069925354.1">
    <property type="nucleotide sequence ID" value="NZ_MEHI01000001.1"/>
</dbReference>
<accession>A0A1E5P1N5</accession>
<comment type="caution">
    <text evidence="2">The sequence shown here is derived from an EMBL/GenBank/DDBJ whole genome shotgun (WGS) entry which is preliminary data.</text>
</comment>
<sequence length="201" mass="21245">MRLYAQTPARRNRQVLVDLIAVTLIALTVWAALFVRDMIMLLAEPGRKVESSGDGLAEELGNAGDAASDVPLIGDVLKKPLQSAADASTGFADAGESIQESVTRVADVTTAALIVILVLLILVLWLPPRLLWIRRSVIVRRLADAPGGADLLALRVLTGPPAALVKLPTPPGGFADAWRRGDQEVIATLSAVALAHTGLRP</sequence>
<dbReference type="OrthoDB" id="5198533at2"/>
<dbReference type="AlphaFoldDB" id="A0A1E5P1N5"/>
<name>A0A1E5P1N5_9ACTN</name>
<feature type="transmembrane region" description="Helical" evidence="1">
    <location>
        <begin position="111"/>
        <end position="132"/>
    </location>
</feature>
<proteinExistence type="predicted"/>
<feature type="transmembrane region" description="Helical" evidence="1">
    <location>
        <begin position="15"/>
        <end position="35"/>
    </location>
</feature>
<keyword evidence="3" id="KW-1185">Reference proteome</keyword>
<evidence type="ECO:0000313" key="3">
    <source>
        <dbReference type="Proteomes" id="UP000095759"/>
    </source>
</evidence>
<evidence type="ECO:0000313" key="2">
    <source>
        <dbReference type="EMBL" id="OEJ23440.1"/>
    </source>
</evidence>
<organism evidence="2 3">
    <name type="scientific">Streptomyces agglomeratus</name>
    <dbReference type="NCBI Taxonomy" id="285458"/>
    <lineage>
        <taxon>Bacteria</taxon>
        <taxon>Bacillati</taxon>
        <taxon>Actinomycetota</taxon>
        <taxon>Actinomycetes</taxon>
        <taxon>Kitasatosporales</taxon>
        <taxon>Streptomycetaceae</taxon>
        <taxon>Streptomyces</taxon>
    </lineage>
</organism>
<reference evidence="2 3" key="1">
    <citation type="submission" date="2016-08" db="EMBL/GenBank/DDBJ databases">
        <title>Complete genome sequence of Streptomyces agglomeratus strain 6-3-2, a novel anti-MRSA actinomycete isolated from Wuli of Tebit, China.</title>
        <authorList>
            <person name="Chen X."/>
        </authorList>
    </citation>
    <scope>NUCLEOTIDE SEQUENCE [LARGE SCALE GENOMIC DNA]</scope>
    <source>
        <strain evidence="2 3">6-3-2</strain>
    </source>
</reference>
<dbReference type="EMBL" id="MEHJ01000001">
    <property type="protein sequence ID" value="OEJ23440.1"/>
    <property type="molecule type" value="Genomic_DNA"/>
</dbReference>
<keyword evidence="1" id="KW-1133">Transmembrane helix</keyword>
<keyword evidence="1" id="KW-0812">Transmembrane</keyword>
<evidence type="ECO:0000256" key="1">
    <source>
        <dbReference type="SAM" id="Phobius"/>
    </source>
</evidence>
<dbReference type="Proteomes" id="UP000095759">
    <property type="component" value="Unassembled WGS sequence"/>
</dbReference>